<name>A0ABQ2CW89_9DEIO</name>
<dbReference type="PANTHER" id="PTHR44520">
    <property type="entry name" value="RESPONSE REGULATOR RCP1-RELATED"/>
    <property type="match status" value="1"/>
</dbReference>
<reference evidence="4" key="1">
    <citation type="journal article" date="2019" name="Int. J. Syst. Evol. Microbiol.">
        <title>The Global Catalogue of Microorganisms (GCM) 10K type strain sequencing project: providing services to taxonomists for standard genome sequencing and annotation.</title>
        <authorList>
            <consortium name="The Broad Institute Genomics Platform"/>
            <consortium name="The Broad Institute Genome Sequencing Center for Infectious Disease"/>
            <person name="Wu L."/>
            <person name="Ma J."/>
        </authorList>
    </citation>
    <scope>NUCLEOTIDE SEQUENCE [LARGE SCALE GENOMIC DNA]</scope>
    <source>
        <strain evidence="4">JCM 14370</strain>
    </source>
</reference>
<evidence type="ECO:0000259" key="2">
    <source>
        <dbReference type="PROSITE" id="PS50110"/>
    </source>
</evidence>
<dbReference type="RefSeq" id="WP_189001141.1">
    <property type="nucleotide sequence ID" value="NZ_BMOD01000003.1"/>
</dbReference>
<dbReference type="SMART" id="SM00448">
    <property type="entry name" value="REC"/>
    <property type="match status" value="1"/>
</dbReference>
<sequence length="145" mass="16636">MQGRQILAVEDSDQDFEVFCWALKRSGRKNPVSRLNKGDQVLPFLRENASEQWPFLVILDLNLPGVGGIEILRDMKADPVLRSIPVIVLTTSEQQGDVDACYRLGANSYLKKSLDTHHFVQDVQVMMDFWLDRVVLPEQVQSWKH</sequence>
<dbReference type="EMBL" id="BMOD01000003">
    <property type="protein sequence ID" value="GGJ26736.1"/>
    <property type="molecule type" value="Genomic_DNA"/>
</dbReference>
<evidence type="ECO:0000313" key="3">
    <source>
        <dbReference type="EMBL" id="GGJ26736.1"/>
    </source>
</evidence>
<dbReference type="PROSITE" id="PS50110">
    <property type="entry name" value="RESPONSE_REGULATORY"/>
    <property type="match status" value="1"/>
</dbReference>
<dbReference type="InterPro" id="IPR001789">
    <property type="entry name" value="Sig_transdc_resp-reg_receiver"/>
</dbReference>
<comment type="caution">
    <text evidence="3">The sequence shown here is derived from an EMBL/GenBank/DDBJ whole genome shotgun (WGS) entry which is preliminary data.</text>
</comment>
<feature type="modified residue" description="4-aspartylphosphate" evidence="1">
    <location>
        <position position="60"/>
    </location>
</feature>
<feature type="domain" description="Response regulatory" evidence="2">
    <location>
        <begin position="5"/>
        <end position="127"/>
    </location>
</feature>
<dbReference type="Pfam" id="PF00072">
    <property type="entry name" value="Response_reg"/>
    <property type="match status" value="1"/>
</dbReference>
<keyword evidence="4" id="KW-1185">Reference proteome</keyword>
<dbReference type="SUPFAM" id="SSF52172">
    <property type="entry name" value="CheY-like"/>
    <property type="match status" value="1"/>
</dbReference>
<accession>A0ABQ2CW89</accession>
<dbReference type="Proteomes" id="UP000632222">
    <property type="component" value="Unassembled WGS sequence"/>
</dbReference>
<dbReference type="InterPro" id="IPR011006">
    <property type="entry name" value="CheY-like_superfamily"/>
</dbReference>
<gene>
    <name evidence="3" type="primary">rcp1</name>
    <name evidence="3" type="ORF">GCM10008938_11080</name>
</gene>
<organism evidence="3 4">
    <name type="scientific">Deinococcus roseus</name>
    <dbReference type="NCBI Taxonomy" id="392414"/>
    <lineage>
        <taxon>Bacteria</taxon>
        <taxon>Thermotogati</taxon>
        <taxon>Deinococcota</taxon>
        <taxon>Deinococci</taxon>
        <taxon>Deinococcales</taxon>
        <taxon>Deinococcaceae</taxon>
        <taxon>Deinococcus</taxon>
    </lineage>
</organism>
<evidence type="ECO:0000313" key="4">
    <source>
        <dbReference type="Proteomes" id="UP000632222"/>
    </source>
</evidence>
<dbReference type="InterPro" id="IPR052893">
    <property type="entry name" value="TCS_response_regulator"/>
</dbReference>
<protein>
    <submittedName>
        <fullName evidence="3">Response regulator</fullName>
    </submittedName>
</protein>
<proteinExistence type="predicted"/>
<dbReference type="Gene3D" id="3.40.50.2300">
    <property type="match status" value="1"/>
</dbReference>
<evidence type="ECO:0000256" key="1">
    <source>
        <dbReference type="PROSITE-ProRule" id="PRU00169"/>
    </source>
</evidence>
<keyword evidence="1" id="KW-0597">Phosphoprotein</keyword>
<dbReference type="CDD" id="cd17557">
    <property type="entry name" value="REC_Rcp-like"/>
    <property type="match status" value="1"/>
</dbReference>